<evidence type="ECO:0000313" key="1">
    <source>
        <dbReference type="EMBL" id="PRX54613.1"/>
    </source>
</evidence>
<accession>A0A2T0MAU6</accession>
<gene>
    <name evidence="1" type="ORF">CLV81_3015</name>
</gene>
<reference evidence="1 2" key="1">
    <citation type="submission" date="2018-03" db="EMBL/GenBank/DDBJ databases">
        <title>Genomic Encyclopedia of Archaeal and Bacterial Type Strains, Phase II (KMG-II): from individual species to whole genera.</title>
        <authorList>
            <person name="Goeker M."/>
        </authorList>
    </citation>
    <scope>NUCLEOTIDE SEQUENCE [LARGE SCALE GENOMIC DNA]</scope>
    <source>
        <strain evidence="1 2">DSM 25027</strain>
    </source>
</reference>
<proteinExistence type="predicted"/>
<dbReference type="OrthoDB" id="1494426at2"/>
<keyword evidence="2" id="KW-1185">Reference proteome</keyword>
<dbReference type="EMBL" id="PVYX01000002">
    <property type="protein sequence ID" value="PRX54613.1"/>
    <property type="molecule type" value="Genomic_DNA"/>
</dbReference>
<organism evidence="1 2">
    <name type="scientific">Flagellimonas meridianipacifica</name>
    <dbReference type="NCBI Taxonomy" id="1080225"/>
    <lineage>
        <taxon>Bacteria</taxon>
        <taxon>Pseudomonadati</taxon>
        <taxon>Bacteroidota</taxon>
        <taxon>Flavobacteriia</taxon>
        <taxon>Flavobacteriales</taxon>
        <taxon>Flavobacteriaceae</taxon>
        <taxon>Flagellimonas</taxon>
    </lineage>
</organism>
<dbReference type="AlphaFoldDB" id="A0A2T0MAU6"/>
<comment type="caution">
    <text evidence="1">The sequence shown here is derived from an EMBL/GenBank/DDBJ whole genome shotgun (WGS) entry which is preliminary data.</text>
</comment>
<dbReference type="Proteomes" id="UP000237640">
    <property type="component" value="Unassembled WGS sequence"/>
</dbReference>
<name>A0A2T0MAU6_9FLAO</name>
<protein>
    <submittedName>
        <fullName evidence="1">Uncharacterized protein</fullName>
    </submittedName>
</protein>
<evidence type="ECO:0000313" key="2">
    <source>
        <dbReference type="Proteomes" id="UP000237640"/>
    </source>
</evidence>
<dbReference type="RefSeq" id="WP_106145899.1">
    <property type="nucleotide sequence ID" value="NZ_PVYX01000002.1"/>
</dbReference>
<sequence length="175" mass="20127">MKTVLFLLTVIVLVGTDLTAQSKSREIPSKKISSEKIKPFVDSLRQKILSDTLRFNRRDLSHVNGRTKNQNPYSMLITVNMKYSYRLDIVENHLVKEFVNSILDSENIESIVFIEKENTPILGGHMASEGWIFITLIPKIKLDFEVGGLKYRKGKKRKGGDNFLQRKKGEIMIRT</sequence>